<dbReference type="STRING" id="1313304.CALK_1125"/>
<gene>
    <name evidence="2" type="ORF">CALK_1125</name>
</gene>
<evidence type="ECO:0000313" key="3">
    <source>
        <dbReference type="Proteomes" id="UP000017148"/>
    </source>
</evidence>
<accession>U7D5X5</accession>
<evidence type="ECO:0000313" key="2">
    <source>
        <dbReference type="EMBL" id="ERP31909.1"/>
    </source>
</evidence>
<sequence>MKNGGHKLPPVTSQRKKLKKKPAAEARVYLILIKKASLITYIKAFLTEKVIQNIKKGSDYGF</sequence>
<dbReference type="EMBL" id="ASJR01000008">
    <property type="protein sequence ID" value="ERP31909.1"/>
    <property type="molecule type" value="Genomic_DNA"/>
</dbReference>
<proteinExistence type="predicted"/>
<dbReference type="Proteomes" id="UP000017148">
    <property type="component" value="Unassembled WGS sequence"/>
</dbReference>
<organism evidence="2 3">
    <name type="scientific">Chitinivibrio alkaliphilus ACht1</name>
    <dbReference type="NCBI Taxonomy" id="1313304"/>
    <lineage>
        <taxon>Bacteria</taxon>
        <taxon>Pseudomonadati</taxon>
        <taxon>Fibrobacterota</taxon>
        <taxon>Chitinivibrionia</taxon>
        <taxon>Chitinivibrionales</taxon>
        <taxon>Chitinivibrionaceae</taxon>
        <taxon>Chitinivibrio</taxon>
    </lineage>
</organism>
<evidence type="ECO:0000256" key="1">
    <source>
        <dbReference type="SAM" id="MobiDB-lite"/>
    </source>
</evidence>
<feature type="region of interest" description="Disordered" evidence="1">
    <location>
        <begin position="1"/>
        <end position="23"/>
    </location>
</feature>
<name>U7D5X5_9BACT</name>
<reference evidence="2 3" key="1">
    <citation type="journal article" date="2013" name="Environ. Microbiol.">
        <title>Genome analysis of Chitinivibrio alkaliphilus gen. nov., sp. nov., a novel extremely haloalkaliphilic anaerobic chitinolytic bacterium from the candidate phylum Termite Group 3.</title>
        <authorList>
            <person name="Sorokin D.Y."/>
            <person name="Gumerov V.M."/>
            <person name="Rakitin A.L."/>
            <person name="Beletsky A.V."/>
            <person name="Damste J.S."/>
            <person name="Muyzer G."/>
            <person name="Mardanov A.V."/>
            <person name="Ravin N.V."/>
        </authorList>
    </citation>
    <scope>NUCLEOTIDE SEQUENCE [LARGE SCALE GENOMIC DNA]</scope>
    <source>
        <strain evidence="2 3">ACht1</strain>
    </source>
</reference>
<dbReference type="AlphaFoldDB" id="U7D5X5"/>
<comment type="caution">
    <text evidence="2">The sequence shown here is derived from an EMBL/GenBank/DDBJ whole genome shotgun (WGS) entry which is preliminary data.</text>
</comment>
<keyword evidence="3" id="KW-1185">Reference proteome</keyword>
<protein>
    <submittedName>
        <fullName evidence="2">Uncharacterized protein</fullName>
    </submittedName>
</protein>